<dbReference type="InterPro" id="IPR006175">
    <property type="entry name" value="YjgF/YER057c/UK114"/>
</dbReference>
<dbReference type="NCBIfam" id="TIGR00004">
    <property type="entry name" value="Rid family detoxifying hydrolase"/>
    <property type="match status" value="1"/>
</dbReference>
<evidence type="ECO:0000256" key="1">
    <source>
        <dbReference type="ARBA" id="ARBA00010552"/>
    </source>
</evidence>
<protein>
    <submittedName>
        <fullName evidence="2">Rid family detoxifying hydrolase</fullName>
    </submittedName>
</protein>
<dbReference type="CDD" id="cd00448">
    <property type="entry name" value="YjgF_YER057c_UK114_family"/>
    <property type="match status" value="1"/>
</dbReference>
<organism evidence="2 3">
    <name type="scientific">Ruminococcus turbiniformis</name>
    <dbReference type="NCBI Taxonomy" id="2881258"/>
    <lineage>
        <taxon>Bacteria</taxon>
        <taxon>Bacillati</taxon>
        <taxon>Bacillota</taxon>
        <taxon>Clostridia</taxon>
        <taxon>Eubacteriales</taxon>
        <taxon>Oscillospiraceae</taxon>
        <taxon>Ruminococcus</taxon>
    </lineage>
</organism>
<dbReference type="SUPFAM" id="SSF55298">
    <property type="entry name" value="YjgF-like"/>
    <property type="match status" value="1"/>
</dbReference>
<dbReference type="EMBL" id="JAJEQX010000007">
    <property type="protein sequence ID" value="MCC2253974.1"/>
    <property type="molecule type" value="Genomic_DNA"/>
</dbReference>
<dbReference type="InterPro" id="IPR035959">
    <property type="entry name" value="RutC-like_sf"/>
</dbReference>
<dbReference type="Pfam" id="PF01042">
    <property type="entry name" value="Ribonuc_L-PSP"/>
    <property type="match status" value="1"/>
</dbReference>
<comment type="caution">
    <text evidence="2">The sequence shown here is derived from an EMBL/GenBank/DDBJ whole genome shotgun (WGS) entry which is preliminary data.</text>
</comment>
<dbReference type="InterPro" id="IPR006056">
    <property type="entry name" value="RidA"/>
</dbReference>
<keyword evidence="2" id="KW-0378">Hydrolase</keyword>
<dbReference type="Gene3D" id="3.30.1330.40">
    <property type="entry name" value="RutC-like"/>
    <property type="match status" value="1"/>
</dbReference>
<dbReference type="PANTHER" id="PTHR11803:SF39">
    <property type="entry name" value="2-IMINOBUTANOATE_2-IMINOPROPANOATE DEAMINASE"/>
    <property type="match status" value="1"/>
</dbReference>
<gene>
    <name evidence="2" type="ORF">LKD70_05910</name>
</gene>
<evidence type="ECO:0000313" key="3">
    <source>
        <dbReference type="Proteomes" id="UP001198151"/>
    </source>
</evidence>
<comment type="similarity">
    <text evidence="1">Belongs to the RutC family.</text>
</comment>
<dbReference type="Proteomes" id="UP001198151">
    <property type="component" value="Unassembled WGS sequence"/>
</dbReference>
<name>A0ABS8FWK3_9FIRM</name>
<dbReference type="RefSeq" id="WP_227707108.1">
    <property type="nucleotide sequence ID" value="NZ_JAJEQX010000007.1"/>
</dbReference>
<keyword evidence="3" id="KW-1185">Reference proteome</keyword>
<evidence type="ECO:0000313" key="2">
    <source>
        <dbReference type="EMBL" id="MCC2253974.1"/>
    </source>
</evidence>
<reference evidence="2 3" key="1">
    <citation type="submission" date="2021-10" db="EMBL/GenBank/DDBJ databases">
        <title>Anaerobic single-cell dispensing facilitates the cultivation of human gut bacteria.</title>
        <authorList>
            <person name="Afrizal A."/>
        </authorList>
    </citation>
    <scope>NUCLEOTIDE SEQUENCE [LARGE SCALE GENOMIC DNA]</scope>
    <source>
        <strain evidence="2 3">CLA-AA-H200</strain>
    </source>
</reference>
<proteinExistence type="inferred from homology"/>
<dbReference type="GO" id="GO:0016787">
    <property type="term" value="F:hydrolase activity"/>
    <property type="evidence" value="ECO:0007669"/>
    <property type="project" value="UniProtKB-KW"/>
</dbReference>
<accession>A0ABS8FWK3</accession>
<dbReference type="PANTHER" id="PTHR11803">
    <property type="entry name" value="2-IMINOBUTANOATE/2-IMINOPROPANOATE DEAMINASE RIDA"/>
    <property type="match status" value="1"/>
</dbReference>
<sequence length="139" mass="14821">MSFQTVITSDNAPKAIGAYSPGLCLDGLVLFSGQLPINPATGKIETEDAKGQAEQSMKNIGALLEAADLTFKDVVRTTIYLADINDFAAVNEAYSQFVEEPYPVRSCIQVGAIPMGAKVEIEVTCARGRIAAQECESCK</sequence>